<accession>A0A937X911</accession>
<comment type="caution">
    <text evidence="1">The sequence shown here is derived from an EMBL/GenBank/DDBJ whole genome shotgun (WGS) entry which is preliminary data.</text>
</comment>
<reference evidence="1" key="1">
    <citation type="submission" date="2019-03" db="EMBL/GenBank/DDBJ databases">
        <title>Lake Tanganyika Metagenome-Assembled Genomes (MAGs).</title>
        <authorList>
            <person name="Tran P."/>
        </authorList>
    </citation>
    <scope>NUCLEOTIDE SEQUENCE</scope>
    <source>
        <strain evidence="1">M_DeepCast_400m_m2_100</strain>
    </source>
</reference>
<organism evidence="1 2">
    <name type="scientific">Eiseniibacteriota bacterium</name>
    <dbReference type="NCBI Taxonomy" id="2212470"/>
    <lineage>
        <taxon>Bacteria</taxon>
        <taxon>Candidatus Eiseniibacteriota</taxon>
    </lineage>
</organism>
<dbReference type="Gene3D" id="2.40.160.130">
    <property type="entry name" value="Capsule assembly protein Wzi"/>
    <property type="match status" value="1"/>
</dbReference>
<dbReference type="AlphaFoldDB" id="A0A937X911"/>
<dbReference type="EMBL" id="VGIY01000123">
    <property type="protein sequence ID" value="MBM3317425.1"/>
    <property type="molecule type" value="Genomic_DNA"/>
</dbReference>
<dbReference type="Pfam" id="PF14052">
    <property type="entry name" value="Caps_assemb_Wzi"/>
    <property type="match status" value="1"/>
</dbReference>
<dbReference type="InterPro" id="IPR038636">
    <property type="entry name" value="Wzi_sf"/>
</dbReference>
<protein>
    <recommendedName>
        <fullName evidence="3">Capsule assembly Wzi family protein</fullName>
    </recommendedName>
</protein>
<dbReference type="Proteomes" id="UP000748308">
    <property type="component" value="Unassembled WGS sequence"/>
</dbReference>
<evidence type="ECO:0008006" key="3">
    <source>
        <dbReference type="Google" id="ProtNLM"/>
    </source>
</evidence>
<name>A0A937X911_UNCEI</name>
<sequence length="474" mass="50966">MPRAAERARGERAVAFACGLLVSGAIAAVPARASDGTIESASPPARPSWTLTTLDLSLTHSRPLAGDAWVEEEARGRRMSPGTQGDLGAGLAYARGRWQAGLLWRGRWGEDLEAQGRFDEAFVLLRLAGISARLGRAPILWAPARYADLLVSAHARPLDHLRLTGAARRLPGIGGGGEAETFVAYLDDAHRAIPHPLLWGMRARWSPIPELSLEAQRTILMGGAGRTRKLTAGDLWDIFIARGEGTSGAAPGPEHFSARETDQKFAWQGVVRMPQRTARALRLREAEGFYIYAGEDRFAGLLPMAPARAWGLRVHPAAGWALSFVRASTACRENIWYRHKAYTSGYTYRGFGLGHPMGSDAKGWELGFFARLGGGDFLAARLARETRGHYNVARGIVPGGHWRWSASLSSATGRARVTAEVGAATAWGGDLDGSRPAEGIARVSVSLVRPAARPAERESLGWSRPVTGLAGPVP</sequence>
<gene>
    <name evidence="1" type="ORF">FJY75_06190</name>
</gene>
<dbReference type="InterPro" id="IPR026950">
    <property type="entry name" value="Caps_assemb_Wzi"/>
</dbReference>
<evidence type="ECO:0000313" key="1">
    <source>
        <dbReference type="EMBL" id="MBM3317425.1"/>
    </source>
</evidence>
<proteinExistence type="predicted"/>
<evidence type="ECO:0000313" key="2">
    <source>
        <dbReference type="Proteomes" id="UP000748308"/>
    </source>
</evidence>